<evidence type="ECO:0000259" key="24">
    <source>
        <dbReference type="PROSITE" id="PS50160"/>
    </source>
</evidence>
<evidence type="ECO:0000256" key="18">
    <source>
        <dbReference type="ARBA" id="ARBA00023268"/>
    </source>
</evidence>
<feature type="compositionally biased region" description="Low complexity" evidence="23">
    <location>
        <begin position="547"/>
        <end position="560"/>
    </location>
</feature>
<evidence type="ECO:0000256" key="12">
    <source>
        <dbReference type="ARBA" id="ARBA00022840"/>
    </source>
</evidence>
<dbReference type="InterPro" id="IPR014145">
    <property type="entry name" value="LigD_pol_dom"/>
</dbReference>
<evidence type="ECO:0000256" key="9">
    <source>
        <dbReference type="ARBA" id="ARBA00022763"/>
    </source>
</evidence>
<accession>A0ABQ2KQ60</accession>
<evidence type="ECO:0000256" key="17">
    <source>
        <dbReference type="ARBA" id="ARBA00023211"/>
    </source>
</evidence>
<dbReference type="Pfam" id="PF04679">
    <property type="entry name" value="DNA_ligase_A_C"/>
    <property type="match status" value="1"/>
</dbReference>
<comment type="catalytic activity">
    <reaction evidence="20">
        <text>ATP + (deoxyribonucleotide)n-3'-hydroxyl + 5'-phospho-(deoxyribonucleotide)m = (deoxyribonucleotide)n+m + AMP + diphosphate.</text>
        <dbReference type="EC" id="6.5.1.1"/>
    </reaction>
</comment>
<keyword evidence="4" id="KW-0808">Transferase</keyword>
<keyword evidence="9" id="KW-0227">DNA damage</keyword>
<dbReference type="Gene3D" id="3.90.920.10">
    <property type="entry name" value="DNA primase, PRIM domain"/>
    <property type="match status" value="1"/>
</dbReference>
<dbReference type="PANTHER" id="PTHR42705">
    <property type="entry name" value="BIFUNCTIONAL NON-HOMOLOGOUS END JOINING PROTEIN LIGD"/>
    <property type="match status" value="1"/>
</dbReference>
<evidence type="ECO:0000256" key="21">
    <source>
        <dbReference type="ARBA" id="ARBA00049981"/>
    </source>
</evidence>
<feature type="domain" description="ATP-dependent DNA ligase family profile" evidence="24">
    <location>
        <begin position="668"/>
        <end position="791"/>
    </location>
</feature>
<keyword evidence="17" id="KW-0464">Manganese</keyword>
<evidence type="ECO:0000256" key="15">
    <source>
        <dbReference type="ARBA" id="ARBA00023172"/>
    </source>
</evidence>
<dbReference type="Pfam" id="PF21686">
    <property type="entry name" value="LigD_Prim-Pol"/>
    <property type="match status" value="1"/>
</dbReference>
<evidence type="ECO:0000256" key="4">
    <source>
        <dbReference type="ARBA" id="ARBA00022679"/>
    </source>
</evidence>
<organism evidence="25 26">
    <name type="scientific">Agrococcus terreus</name>
    <dbReference type="NCBI Taxonomy" id="574649"/>
    <lineage>
        <taxon>Bacteria</taxon>
        <taxon>Bacillati</taxon>
        <taxon>Actinomycetota</taxon>
        <taxon>Actinomycetes</taxon>
        <taxon>Micrococcales</taxon>
        <taxon>Microbacteriaceae</taxon>
        <taxon>Agrococcus</taxon>
    </lineage>
</organism>
<feature type="region of interest" description="Disordered" evidence="23">
    <location>
        <begin position="301"/>
        <end position="373"/>
    </location>
</feature>
<dbReference type="RefSeq" id="WP_229679682.1">
    <property type="nucleotide sequence ID" value="NZ_BAABBD010000004.1"/>
</dbReference>
<evidence type="ECO:0000256" key="3">
    <source>
        <dbReference type="ARBA" id="ARBA00022598"/>
    </source>
</evidence>
<proteinExistence type="inferred from homology"/>
<feature type="region of interest" description="Disordered" evidence="23">
    <location>
        <begin position="496"/>
        <end position="582"/>
    </location>
</feature>
<comment type="caution">
    <text evidence="25">The sequence shown here is derived from an EMBL/GenBank/DDBJ whole genome shotgun (WGS) entry which is preliminary data.</text>
</comment>
<dbReference type="Gene3D" id="2.40.50.140">
    <property type="entry name" value="Nucleic acid-binding proteins"/>
    <property type="match status" value="1"/>
</dbReference>
<keyword evidence="16" id="KW-0234">DNA repair</keyword>
<feature type="compositionally biased region" description="Basic and acidic residues" evidence="23">
    <location>
        <begin position="343"/>
        <end position="357"/>
    </location>
</feature>
<dbReference type="PANTHER" id="PTHR42705:SF2">
    <property type="entry name" value="BIFUNCTIONAL NON-HOMOLOGOUS END JOINING PROTEIN LIGD"/>
    <property type="match status" value="1"/>
</dbReference>
<dbReference type="PROSITE" id="PS50160">
    <property type="entry name" value="DNA_LIGASE_A3"/>
    <property type="match status" value="1"/>
</dbReference>
<evidence type="ECO:0000256" key="6">
    <source>
        <dbReference type="ARBA" id="ARBA00022722"/>
    </source>
</evidence>
<dbReference type="InterPro" id="IPR052171">
    <property type="entry name" value="NHEJ_LigD"/>
</dbReference>
<evidence type="ECO:0000256" key="14">
    <source>
        <dbReference type="ARBA" id="ARBA00023125"/>
    </source>
</evidence>
<evidence type="ECO:0000256" key="23">
    <source>
        <dbReference type="SAM" id="MobiDB-lite"/>
    </source>
</evidence>
<evidence type="ECO:0000313" key="26">
    <source>
        <dbReference type="Proteomes" id="UP000626982"/>
    </source>
</evidence>
<dbReference type="SUPFAM" id="SSF50249">
    <property type="entry name" value="Nucleic acid-binding proteins"/>
    <property type="match status" value="1"/>
</dbReference>
<evidence type="ECO:0000256" key="7">
    <source>
        <dbReference type="ARBA" id="ARBA00022723"/>
    </source>
</evidence>
<dbReference type="Gene3D" id="3.30.470.30">
    <property type="entry name" value="DNA ligase/mRNA capping enzyme"/>
    <property type="match status" value="1"/>
</dbReference>
<keyword evidence="14" id="KW-0238">DNA-binding</keyword>
<reference evidence="26" key="1">
    <citation type="journal article" date="2019" name="Int. J. Syst. Evol. Microbiol.">
        <title>The Global Catalogue of Microorganisms (GCM) 10K type strain sequencing project: providing services to taxonomists for standard genome sequencing and annotation.</title>
        <authorList>
            <consortium name="The Broad Institute Genomics Platform"/>
            <consortium name="The Broad Institute Genome Sequencing Center for Infectious Disease"/>
            <person name="Wu L."/>
            <person name="Ma J."/>
        </authorList>
    </citation>
    <scope>NUCLEOTIDE SEQUENCE [LARGE SCALE GENOMIC DNA]</scope>
    <source>
        <strain evidence="26">CGMCC 1.6960</strain>
    </source>
</reference>
<keyword evidence="18" id="KW-0511">Multifunctional enzyme</keyword>
<evidence type="ECO:0000256" key="20">
    <source>
        <dbReference type="ARBA" id="ARBA00034003"/>
    </source>
</evidence>
<dbReference type="Proteomes" id="UP000626982">
    <property type="component" value="Unassembled WGS sequence"/>
</dbReference>
<evidence type="ECO:0000256" key="1">
    <source>
        <dbReference type="ARBA" id="ARBA00001936"/>
    </source>
</evidence>
<dbReference type="NCBIfam" id="TIGR02779">
    <property type="entry name" value="NHEJ_ligase_lig"/>
    <property type="match status" value="1"/>
</dbReference>
<dbReference type="PROSITE" id="PS00697">
    <property type="entry name" value="DNA_LIGASE_A1"/>
    <property type="match status" value="1"/>
</dbReference>
<dbReference type="CDD" id="cd07971">
    <property type="entry name" value="OBF_DNA_ligase_LigD"/>
    <property type="match status" value="1"/>
</dbReference>
<comment type="similarity">
    <text evidence="22">In the N-terminal section; belongs to the LigD polymerase family.</text>
</comment>
<dbReference type="InterPro" id="IPR012309">
    <property type="entry name" value="DNA_ligase_ATP-dep_C"/>
</dbReference>
<keyword evidence="7" id="KW-0479">Metal-binding</keyword>
<dbReference type="InterPro" id="IPR012340">
    <property type="entry name" value="NA-bd_OB-fold"/>
</dbReference>
<keyword evidence="5" id="KW-0548">Nucleotidyltransferase</keyword>
<evidence type="ECO:0000256" key="2">
    <source>
        <dbReference type="ARBA" id="ARBA00012727"/>
    </source>
</evidence>
<gene>
    <name evidence="25" type="ORF">GCM10010968_26660</name>
</gene>
<evidence type="ECO:0000256" key="10">
    <source>
        <dbReference type="ARBA" id="ARBA00022801"/>
    </source>
</evidence>
<dbReference type="InterPro" id="IPR033649">
    <property type="entry name" value="MtLigD_Pol-like"/>
</dbReference>
<dbReference type="NCBIfam" id="NF007210">
    <property type="entry name" value="PRK09632.1"/>
    <property type="match status" value="1"/>
</dbReference>
<dbReference type="InterPro" id="IPR012310">
    <property type="entry name" value="DNA_ligase_ATP-dep_cent"/>
</dbReference>
<comment type="similarity">
    <text evidence="21">In the C-terminal section; belongs to the ATP-dependent DNA ligase family.</text>
</comment>
<evidence type="ECO:0000256" key="19">
    <source>
        <dbReference type="ARBA" id="ARBA00029943"/>
    </source>
</evidence>
<evidence type="ECO:0000256" key="22">
    <source>
        <dbReference type="ARBA" id="ARBA00049990"/>
    </source>
</evidence>
<keyword evidence="11" id="KW-0269">Exonuclease</keyword>
<evidence type="ECO:0000256" key="8">
    <source>
        <dbReference type="ARBA" id="ARBA00022741"/>
    </source>
</evidence>
<evidence type="ECO:0000256" key="5">
    <source>
        <dbReference type="ARBA" id="ARBA00022695"/>
    </source>
</evidence>
<sequence>MPAAERLDIGGRVVRLSNPAKVLYPETGTTKRDVVDYYAQVADVLMAHAAGRPVTRKRWVDGVGTERKPGAVFFQKQLERGAPDWLETVDIQHSEGVKAYPLVSEPAALVWMANLAALELHVPQWRADAGFGASIDSERQHPDRLVLDLDPGEGADIDDCAEVALWVREVLIDMGLDPMPLTSGSKGIHLYARLDGTLTSRQVSDVAHELARSLEQLHPDRVVSEMRKAKRVGKVMLDWSQNSAAKTTVAPYSLRGRVRPTVAAPRTWEEIEHGHLEQLEYPEVLRRLDRDGDLLAGLDEQLDAPRDAAPARGRATASAGRGKGGTAASAKGGADDPAPASDRLSKYREMRDPERTPEPVPAEAPTPRDESTFVVQEHHARRLHYDFRLEQEGVLVSWAVPKGPPTTAGRNHLAVQTEDHPLEYGSFAGEIPKGEYGAGTVTIWDEGTVELEKWRDDEVIGVLHGRDDGGLGGEPYRFALIRTDADKRQWLLHRMKDQRKGAWSREAQRKAERDGDAGAGAGAGAPESDSKAAEGGKRSSKASKTVGSRATASRASASSGGRRERLRPMLASPGEPRDLDDEREWSLEVKWDGWRVLVEVDHGEVRLLSRSGGDLSGSFPELLEPIASAVRTGQAVLDGEVVVLGMEGASDFGALQARAGLTGREARAAAKRSPVTLLLFDLLEVNGERILDVPLDDRHGRLDALVATSRRVRISRPLRGSLQHVLDVTRERGLEGVIAKRRDSRYRPGARSSDWLKLKHQQMREVVVVGWLEGKGGLAGTVGSLVLARPEGRRLRYIGRVGTGFSGAERDRLRDALRPRRTAPAIDDVPADVRKRIRWVRSAVAEVEHSEETASGALRHPVWRGLRHDKRVSDL</sequence>
<protein>
    <recommendedName>
        <fullName evidence="2">DNA ligase (ATP)</fullName>
        <ecNumber evidence="2">6.5.1.1</ecNumber>
    </recommendedName>
    <alternativeName>
        <fullName evidence="19">NHEJ DNA polymerase</fullName>
    </alternativeName>
</protein>
<keyword evidence="8" id="KW-0547">Nucleotide-binding</keyword>
<dbReference type="Pfam" id="PF13298">
    <property type="entry name" value="LigD_N"/>
    <property type="match status" value="1"/>
</dbReference>
<dbReference type="CDD" id="cd04863">
    <property type="entry name" value="MtLigD_Pol_like"/>
    <property type="match status" value="1"/>
</dbReference>
<evidence type="ECO:0000256" key="11">
    <source>
        <dbReference type="ARBA" id="ARBA00022839"/>
    </source>
</evidence>
<comment type="cofactor">
    <cofactor evidence="1">
        <name>Mn(2+)</name>
        <dbReference type="ChEBI" id="CHEBI:29035"/>
    </cofactor>
</comment>
<dbReference type="Gene3D" id="3.30.1490.70">
    <property type="match status" value="1"/>
</dbReference>
<evidence type="ECO:0000313" key="25">
    <source>
        <dbReference type="EMBL" id="GGN89706.1"/>
    </source>
</evidence>
<dbReference type="SUPFAM" id="SSF56091">
    <property type="entry name" value="DNA ligase/mRNA capping enzyme, catalytic domain"/>
    <property type="match status" value="1"/>
</dbReference>
<keyword evidence="26" id="KW-1185">Reference proteome</keyword>
<feature type="compositionally biased region" description="Low complexity" evidence="23">
    <location>
        <begin position="307"/>
        <end position="336"/>
    </location>
</feature>
<keyword evidence="12" id="KW-0067">ATP-binding</keyword>
<keyword evidence="15" id="KW-0233">DNA recombination</keyword>
<dbReference type="InterPro" id="IPR016059">
    <property type="entry name" value="DNA_ligase_ATP-dep_CS"/>
</dbReference>
<keyword evidence="3 25" id="KW-0436">Ligase</keyword>
<dbReference type="EC" id="6.5.1.1" evidence="2"/>
<dbReference type="InterPro" id="IPR014144">
    <property type="entry name" value="LigD_PE_domain"/>
</dbReference>
<dbReference type="InterPro" id="IPR014146">
    <property type="entry name" value="LigD_ligase_dom"/>
</dbReference>
<dbReference type="EMBL" id="BMLM01000002">
    <property type="protein sequence ID" value="GGN89706.1"/>
    <property type="molecule type" value="Genomic_DNA"/>
</dbReference>
<keyword evidence="13" id="KW-0239">DNA-directed DNA polymerase</keyword>
<dbReference type="NCBIfam" id="TIGR02778">
    <property type="entry name" value="ligD_pol"/>
    <property type="match status" value="1"/>
</dbReference>
<name>A0ABQ2KQ60_9MICO</name>
<dbReference type="CDD" id="cd07906">
    <property type="entry name" value="Adenylation_DNA_ligase_LigD_LigC"/>
    <property type="match status" value="1"/>
</dbReference>
<keyword evidence="10" id="KW-0378">Hydrolase</keyword>
<evidence type="ECO:0000256" key="16">
    <source>
        <dbReference type="ARBA" id="ARBA00023204"/>
    </source>
</evidence>
<feature type="compositionally biased region" description="Basic and acidic residues" evidence="23">
    <location>
        <begin position="528"/>
        <end position="537"/>
    </location>
</feature>
<keyword evidence="6" id="KW-0540">Nuclease</keyword>
<dbReference type="GO" id="GO:0016874">
    <property type="term" value="F:ligase activity"/>
    <property type="evidence" value="ECO:0007669"/>
    <property type="project" value="UniProtKB-KW"/>
</dbReference>
<evidence type="ECO:0000256" key="13">
    <source>
        <dbReference type="ARBA" id="ARBA00022932"/>
    </source>
</evidence>
<dbReference type="NCBIfam" id="TIGR02777">
    <property type="entry name" value="LigD_PE_dom"/>
    <property type="match status" value="1"/>
</dbReference>
<dbReference type="Pfam" id="PF01068">
    <property type="entry name" value="DNA_ligase_A_M"/>
    <property type="match status" value="1"/>
</dbReference>
<feature type="compositionally biased region" description="Basic and acidic residues" evidence="23">
    <location>
        <begin position="506"/>
        <end position="516"/>
    </location>
</feature>